<accession>A0ABV4ZGY8</accession>
<comment type="caution">
    <text evidence="2">The sequence shown here is derived from an EMBL/GenBank/DDBJ whole genome shotgun (WGS) entry which is preliminary data.</text>
</comment>
<dbReference type="Gene3D" id="3.40.1580.10">
    <property type="entry name" value="SMI1/KNR4-like"/>
    <property type="match status" value="1"/>
</dbReference>
<evidence type="ECO:0000259" key="1">
    <source>
        <dbReference type="SMART" id="SM00860"/>
    </source>
</evidence>
<dbReference type="Proteomes" id="UP001577267">
    <property type="component" value="Unassembled WGS sequence"/>
</dbReference>
<dbReference type="SMART" id="SM00860">
    <property type="entry name" value="SMI1_KNR4"/>
    <property type="match status" value="1"/>
</dbReference>
<proteinExistence type="predicted"/>
<reference evidence="2 3" key="1">
    <citation type="submission" date="2024-09" db="EMBL/GenBank/DDBJ databases">
        <title>Draft genome sequence of multifaceted antimicrobials producing Streptomyces sp. strain FH1.</title>
        <authorList>
            <person name="Hassan F."/>
            <person name="Ali H."/>
            <person name="Hassan N."/>
            <person name="Nawaz A."/>
        </authorList>
    </citation>
    <scope>NUCLEOTIDE SEQUENCE [LARGE SCALE GENOMIC DNA]</scope>
    <source>
        <strain evidence="2 3">FH1</strain>
    </source>
</reference>
<evidence type="ECO:0000313" key="3">
    <source>
        <dbReference type="Proteomes" id="UP001577267"/>
    </source>
</evidence>
<name>A0ABV4ZGY8_9ACTN</name>
<dbReference type="InterPro" id="IPR037883">
    <property type="entry name" value="Knr4/Smi1-like_sf"/>
</dbReference>
<feature type="domain" description="Knr4/Smi1-like" evidence="1">
    <location>
        <begin position="19"/>
        <end position="154"/>
    </location>
</feature>
<dbReference type="InterPro" id="IPR018958">
    <property type="entry name" value="Knr4/Smi1-like_dom"/>
</dbReference>
<protein>
    <submittedName>
        <fullName evidence="2">SMI1/KNR4 family protein</fullName>
    </submittedName>
</protein>
<dbReference type="SUPFAM" id="SSF160631">
    <property type="entry name" value="SMI1/KNR4-like"/>
    <property type="match status" value="1"/>
</dbReference>
<organism evidence="2 3">
    <name type="scientific">Streptomyces carpaticus</name>
    <dbReference type="NCBI Taxonomy" id="285558"/>
    <lineage>
        <taxon>Bacteria</taxon>
        <taxon>Bacillati</taxon>
        <taxon>Actinomycetota</taxon>
        <taxon>Actinomycetes</taxon>
        <taxon>Kitasatosporales</taxon>
        <taxon>Streptomycetaceae</taxon>
        <taxon>Streptomyces</taxon>
    </lineage>
</organism>
<dbReference type="Pfam" id="PF14568">
    <property type="entry name" value="SUKH_6"/>
    <property type="match status" value="1"/>
</dbReference>
<dbReference type="RefSeq" id="WP_375061278.1">
    <property type="nucleotide sequence ID" value="NZ_JBHGBT010000001.1"/>
</dbReference>
<dbReference type="EMBL" id="JBHGBT010000001">
    <property type="protein sequence ID" value="MFB4193244.1"/>
    <property type="molecule type" value="Genomic_DNA"/>
</dbReference>
<keyword evidence="3" id="KW-1185">Reference proteome</keyword>
<evidence type="ECO:0000313" key="2">
    <source>
        <dbReference type="EMBL" id="MFB4193244.1"/>
    </source>
</evidence>
<sequence>MTHPDSLQTLLSLVPPEHGADEQVDWAAAEKALGTRLPSDYQAFMAAYGAGSFGELGILGPLPVEYPQWNPGSIVEDTPQLRMLCAEEAGRHAPAIDAAAVLAWGTGCNANELGWLTVDEDPDRWPVVAWRRQIAWNDSHVAVFDCGMTDFLVRMMRAEFDTCPLGDAPLWGRTAPFVHWREQQRRWQAGLCPETGEPDPVVQGFLQWP</sequence>
<gene>
    <name evidence="2" type="ORF">ACE11A_02575</name>
</gene>